<keyword evidence="1" id="KW-1185">Reference proteome</keyword>
<dbReference type="AlphaFoldDB" id="A0A6P8J972"/>
<name>A0A6P8J972_DROMA</name>
<dbReference type="GeneID" id="117135677"/>
<dbReference type="Proteomes" id="UP000515162">
    <property type="component" value="Chromosome 2R"/>
</dbReference>
<evidence type="ECO:0000313" key="1">
    <source>
        <dbReference type="Proteomes" id="UP000515162"/>
    </source>
</evidence>
<proteinExistence type="predicted"/>
<organism evidence="1 2">
    <name type="scientific">Drosophila mauritiana</name>
    <name type="common">Fruit fly</name>
    <dbReference type="NCBI Taxonomy" id="7226"/>
    <lineage>
        <taxon>Eukaryota</taxon>
        <taxon>Metazoa</taxon>
        <taxon>Ecdysozoa</taxon>
        <taxon>Arthropoda</taxon>
        <taxon>Hexapoda</taxon>
        <taxon>Insecta</taxon>
        <taxon>Pterygota</taxon>
        <taxon>Neoptera</taxon>
        <taxon>Endopterygota</taxon>
        <taxon>Diptera</taxon>
        <taxon>Brachycera</taxon>
        <taxon>Muscomorpha</taxon>
        <taxon>Ephydroidea</taxon>
        <taxon>Drosophilidae</taxon>
        <taxon>Drosophila</taxon>
        <taxon>Sophophora</taxon>
    </lineage>
</organism>
<accession>A0A6P8J972</accession>
<reference evidence="2" key="1">
    <citation type="submission" date="2025-08" db="UniProtKB">
        <authorList>
            <consortium name="RefSeq"/>
        </authorList>
    </citation>
    <scope>IDENTIFICATION</scope>
    <source>
        <strain evidence="2">Mau12</strain>
        <tissue evidence="2">Whole Body</tissue>
    </source>
</reference>
<sequence>MKESTFHYIWPNGRADLNRCDLELNDIQQNPLPMKGVIDVSVCFNQKHIGNLTLVIVTGGNWFQAIQLRIGKTYWTTSTLNVDSTIRPVRLPPRPLPFAIKGLVEEEISPLCLTGYSRIC</sequence>
<protein>
    <submittedName>
        <fullName evidence="2">Uncharacterized protein LOC117135677</fullName>
    </submittedName>
</protein>
<evidence type="ECO:0000313" key="2">
    <source>
        <dbReference type="RefSeq" id="XP_033151968.1"/>
    </source>
</evidence>
<dbReference type="RefSeq" id="XP_033151968.1">
    <property type="nucleotide sequence ID" value="XM_033296077.1"/>
</dbReference>
<gene>
    <name evidence="2" type="primary">LOC117135677</name>
</gene>